<dbReference type="GO" id="GO:0005840">
    <property type="term" value="C:ribosome"/>
    <property type="evidence" value="ECO:0007669"/>
    <property type="project" value="UniProtKB-KW"/>
</dbReference>
<dbReference type="InterPro" id="IPR036249">
    <property type="entry name" value="Thioredoxin-like_sf"/>
</dbReference>
<dbReference type="GO" id="GO:0003735">
    <property type="term" value="F:structural constituent of ribosome"/>
    <property type="evidence" value="ECO:0007669"/>
    <property type="project" value="InterPro"/>
</dbReference>
<organism evidence="7 8">
    <name type="scientific">Helicocarpus griseus UAMH5409</name>
    <dbReference type="NCBI Taxonomy" id="1447875"/>
    <lineage>
        <taxon>Eukaryota</taxon>
        <taxon>Fungi</taxon>
        <taxon>Dikarya</taxon>
        <taxon>Ascomycota</taxon>
        <taxon>Pezizomycotina</taxon>
        <taxon>Eurotiomycetes</taxon>
        <taxon>Eurotiomycetidae</taxon>
        <taxon>Onygenales</taxon>
        <taxon>Ajellomycetaceae</taxon>
        <taxon>Helicocarpus</taxon>
    </lineage>
</organism>
<dbReference type="GO" id="GO:0005739">
    <property type="term" value="C:mitochondrion"/>
    <property type="evidence" value="ECO:0007669"/>
    <property type="project" value="UniProtKB-SubCell"/>
</dbReference>
<dbReference type="SUPFAM" id="SSF52833">
    <property type="entry name" value="Thioredoxin-like"/>
    <property type="match status" value="1"/>
</dbReference>
<keyword evidence="3" id="KW-0496">Mitochondrion</keyword>
<dbReference type="STRING" id="1447875.A0A2B7XNK2"/>
<evidence type="ECO:0000256" key="4">
    <source>
        <dbReference type="ARBA" id="ARBA00023274"/>
    </source>
</evidence>
<evidence type="ECO:0000256" key="3">
    <source>
        <dbReference type="ARBA" id="ARBA00023128"/>
    </source>
</evidence>
<comment type="caution">
    <text evidence="7">The sequence shown here is derived from an EMBL/GenBank/DDBJ whole genome shotgun (WGS) entry which is preliminary data.</text>
</comment>
<dbReference type="PANTHER" id="PTHR13274">
    <property type="entry name" value="MITOCHONDRIAL RIBOSOMAL PROTEIN S25"/>
    <property type="match status" value="1"/>
</dbReference>
<dbReference type="AlphaFoldDB" id="A0A2B7XNK2"/>
<protein>
    <recommendedName>
        <fullName evidence="6">Ribosomal protein/NADH dehydrogenase domain-containing protein</fullName>
    </recommendedName>
</protein>
<name>A0A2B7XNK2_9EURO</name>
<dbReference type="InterPro" id="IPR007741">
    <property type="entry name" value="Ribosomal_mL43/mS25/NADH_DH"/>
</dbReference>
<reference evidence="7 8" key="1">
    <citation type="submission" date="2017-10" db="EMBL/GenBank/DDBJ databases">
        <title>Comparative genomics in systemic dimorphic fungi from Ajellomycetaceae.</title>
        <authorList>
            <person name="Munoz J.F."/>
            <person name="Mcewen J.G."/>
            <person name="Clay O.K."/>
            <person name="Cuomo C.A."/>
        </authorList>
    </citation>
    <scope>NUCLEOTIDE SEQUENCE [LARGE SCALE GENOMIC DNA]</scope>
    <source>
        <strain evidence="7 8">UAMH5409</strain>
    </source>
</reference>
<proteinExistence type="predicted"/>
<evidence type="ECO:0000256" key="5">
    <source>
        <dbReference type="SAM" id="Coils"/>
    </source>
</evidence>
<evidence type="ECO:0000313" key="8">
    <source>
        <dbReference type="Proteomes" id="UP000223968"/>
    </source>
</evidence>
<evidence type="ECO:0000256" key="2">
    <source>
        <dbReference type="ARBA" id="ARBA00022980"/>
    </source>
</evidence>
<dbReference type="PANTHER" id="PTHR13274:SF2">
    <property type="entry name" value="SMALL RIBOSOMAL SUBUNIT PROTEIN MS25"/>
    <property type="match status" value="1"/>
</dbReference>
<comment type="subcellular location">
    <subcellularLocation>
        <location evidence="1">Mitochondrion</location>
    </subcellularLocation>
</comment>
<evidence type="ECO:0000256" key="1">
    <source>
        <dbReference type="ARBA" id="ARBA00004173"/>
    </source>
</evidence>
<gene>
    <name evidence="7" type="ORF">AJ79_05487</name>
</gene>
<keyword evidence="2" id="KW-0689">Ribosomal protein</keyword>
<keyword evidence="8" id="KW-1185">Reference proteome</keyword>
<dbReference type="OrthoDB" id="1696305at2759"/>
<evidence type="ECO:0000259" key="6">
    <source>
        <dbReference type="SMART" id="SM00916"/>
    </source>
</evidence>
<dbReference type="Proteomes" id="UP000223968">
    <property type="component" value="Unassembled WGS sequence"/>
</dbReference>
<dbReference type="EMBL" id="PDNB01000087">
    <property type="protein sequence ID" value="PGH10232.1"/>
    <property type="molecule type" value="Genomic_DNA"/>
</dbReference>
<feature type="coiled-coil region" evidence="5">
    <location>
        <begin position="186"/>
        <end position="213"/>
    </location>
</feature>
<evidence type="ECO:0000313" key="7">
    <source>
        <dbReference type="EMBL" id="PGH10232.1"/>
    </source>
</evidence>
<dbReference type="Pfam" id="PF05047">
    <property type="entry name" value="L51_S25_CI-B8"/>
    <property type="match status" value="1"/>
</dbReference>
<feature type="domain" description="Ribosomal protein/NADH dehydrogenase" evidence="6">
    <location>
        <begin position="49"/>
        <end position="157"/>
    </location>
</feature>
<accession>A0A2B7XNK2</accession>
<dbReference type="GO" id="GO:1990904">
    <property type="term" value="C:ribonucleoprotein complex"/>
    <property type="evidence" value="ECO:0007669"/>
    <property type="project" value="UniProtKB-KW"/>
</dbReference>
<keyword evidence="5" id="KW-0175">Coiled coil</keyword>
<dbReference type="InterPro" id="IPR040049">
    <property type="entry name" value="Ribosomal_mS25/mL61"/>
</dbReference>
<keyword evidence="4" id="KW-0687">Ribonucleoprotein</keyword>
<dbReference type="SMART" id="SM00916">
    <property type="entry name" value="L51_S25_CI-B8"/>
    <property type="match status" value="1"/>
</dbReference>
<sequence length="214" mass="24445">MVSVVKRMRALQTLLNIRIGLGAAVLPTPTASARGLSPVSRIHLTYARKIYEGHGSARKFWRVCLPRLKYHNPELSMSVKQTGKQTDPAILSVYFNSKATTPQGKTLTTPGQLEGEELLKDEHAPKPREGETVRTINLRKKTLRHIWEQFKGLTGAEDIPITEADQAQIDEIQRQKERSDLDRKRVAENRQMIKDQEKLLEAAREDVKRMREEQ</sequence>